<dbReference type="PROSITE" id="PS50928">
    <property type="entry name" value="ABC_TM1"/>
    <property type="match status" value="1"/>
</dbReference>
<protein>
    <submittedName>
        <fullName evidence="9">Carbohydrate ABC transporter permease</fullName>
    </submittedName>
</protein>
<comment type="similarity">
    <text evidence="7">Belongs to the binding-protein-dependent transport system permease family.</text>
</comment>
<evidence type="ECO:0000256" key="2">
    <source>
        <dbReference type="ARBA" id="ARBA00022448"/>
    </source>
</evidence>
<comment type="subcellular location">
    <subcellularLocation>
        <location evidence="1 7">Cell membrane</location>
        <topology evidence="1 7">Multi-pass membrane protein</topology>
    </subcellularLocation>
</comment>
<dbReference type="InterPro" id="IPR000515">
    <property type="entry name" value="MetI-like"/>
</dbReference>
<keyword evidence="6 7" id="KW-0472">Membrane</keyword>
<keyword evidence="5 7" id="KW-1133">Transmembrane helix</keyword>
<keyword evidence="10" id="KW-1185">Reference proteome</keyword>
<dbReference type="EMBL" id="CP058561">
    <property type="protein sequence ID" value="QUH31956.1"/>
    <property type="molecule type" value="Genomic_DNA"/>
</dbReference>
<dbReference type="KEGG" id="vgu:HYG85_07290"/>
<keyword evidence="2 7" id="KW-0813">Transport</keyword>
<keyword evidence="3" id="KW-1003">Cell membrane</keyword>
<dbReference type="AlphaFoldDB" id="A0A8J8MFG6"/>
<dbReference type="Pfam" id="PF00528">
    <property type="entry name" value="BPD_transp_1"/>
    <property type="match status" value="1"/>
</dbReference>
<proteinExistence type="inferred from homology"/>
<dbReference type="GO" id="GO:0055085">
    <property type="term" value="P:transmembrane transport"/>
    <property type="evidence" value="ECO:0007669"/>
    <property type="project" value="InterPro"/>
</dbReference>
<feature type="domain" description="ABC transmembrane type-1" evidence="8">
    <location>
        <begin position="71"/>
        <end position="262"/>
    </location>
</feature>
<feature type="transmembrane region" description="Helical" evidence="7">
    <location>
        <begin position="12"/>
        <end position="32"/>
    </location>
</feature>
<dbReference type="CDD" id="cd06261">
    <property type="entry name" value="TM_PBP2"/>
    <property type="match status" value="1"/>
</dbReference>
<feature type="transmembrane region" description="Helical" evidence="7">
    <location>
        <begin position="195"/>
        <end position="218"/>
    </location>
</feature>
<name>A0A8J8MFG6_9FIRM</name>
<dbReference type="PANTHER" id="PTHR43744:SF2">
    <property type="entry name" value="ARABINOOLIGOSACCHARIDES TRANSPORT SYSTEM PERMEASE PROTEIN ARAQ"/>
    <property type="match status" value="1"/>
</dbReference>
<dbReference type="GO" id="GO:0005886">
    <property type="term" value="C:plasma membrane"/>
    <property type="evidence" value="ECO:0007669"/>
    <property type="project" value="UniProtKB-SubCell"/>
</dbReference>
<evidence type="ECO:0000256" key="1">
    <source>
        <dbReference type="ARBA" id="ARBA00004651"/>
    </source>
</evidence>
<evidence type="ECO:0000256" key="5">
    <source>
        <dbReference type="ARBA" id="ARBA00022989"/>
    </source>
</evidence>
<dbReference type="Proteomes" id="UP000677305">
    <property type="component" value="Chromosome"/>
</dbReference>
<evidence type="ECO:0000256" key="7">
    <source>
        <dbReference type="RuleBase" id="RU363032"/>
    </source>
</evidence>
<evidence type="ECO:0000313" key="10">
    <source>
        <dbReference type="Proteomes" id="UP000677305"/>
    </source>
</evidence>
<reference evidence="9 10" key="1">
    <citation type="submission" date="2020-07" db="EMBL/GenBank/DDBJ databases">
        <title>Vallitalea guaymasensis genome.</title>
        <authorList>
            <person name="Postec A."/>
        </authorList>
    </citation>
    <scope>NUCLEOTIDE SEQUENCE [LARGE SCALE GENOMIC DNA]</scope>
    <source>
        <strain evidence="9 10">Ra1766G1</strain>
    </source>
</reference>
<gene>
    <name evidence="9" type="ORF">HYG85_07290</name>
</gene>
<dbReference type="Gene3D" id="1.10.3720.10">
    <property type="entry name" value="MetI-like"/>
    <property type="match status" value="1"/>
</dbReference>
<dbReference type="InterPro" id="IPR035906">
    <property type="entry name" value="MetI-like_sf"/>
</dbReference>
<sequence length="277" mass="30906">MKKKKFGIGTLLIYIFLSLFAITTIYPMIWVVQNAFKTSNDIMSSSFTMPTSLLWDNFKTAIVRMNIFKGYANSLIISGSVVLFAVFFGSLASFILARFEFKGRKIIKTLVIGSLLIPIFATILPVFRMLLSWKLIDTHRGVILPQIANNLPFTIMLLTSFMETIPKELEEAGVVEGANAWQVFSRIIMPITKPAIATTATFAFLWSYNDLFTSLIIIRSKAKFPINRLLTEISSQYGTDYGLLCAVIVLIIVPVLTVYMLAQNQIVEGMTAGAVKG</sequence>
<keyword evidence="4 7" id="KW-0812">Transmembrane</keyword>
<dbReference type="PANTHER" id="PTHR43744">
    <property type="entry name" value="ABC TRANSPORTER PERMEASE PROTEIN MG189-RELATED-RELATED"/>
    <property type="match status" value="1"/>
</dbReference>
<organism evidence="9 10">
    <name type="scientific">Vallitalea guaymasensis</name>
    <dbReference type="NCBI Taxonomy" id="1185412"/>
    <lineage>
        <taxon>Bacteria</taxon>
        <taxon>Bacillati</taxon>
        <taxon>Bacillota</taxon>
        <taxon>Clostridia</taxon>
        <taxon>Lachnospirales</taxon>
        <taxon>Vallitaleaceae</taxon>
        <taxon>Vallitalea</taxon>
    </lineage>
</organism>
<feature type="transmembrane region" description="Helical" evidence="7">
    <location>
        <begin position="75"/>
        <end position="97"/>
    </location>
</feature>
<evidence type="ECO:0000256" key="4">
    <source>
        <dbReference type="ARBA" id="ARBA00022692"/>
    </source>
</evidence>
<accession>A0A8J8MFG6</accession>
<evidence type="ECO:0000256" key="3">
    <source>
        <dbReference type="ARBA" id="ARBA00022475"/>
    </source>
</evidence>
<evidence type="ECO:0000313" key="9">
    <source>
        <dbReference type="EMBL" id="QUH31956.1"/>
    </source>
</evidence>
<evidence type="ECO:0000259" key="8">
    <source>
        <dbReference type="PROSITE" id="PS50928"/>
    </source>
</evidence>
<feature type="transmembrane region" description="Helical" evidence="7">
    <location>
        <begin position="109"/>
        <end position="131"/>
    </location>
</feature>
<feature type="transmembrane region" description="Helical" evidence="7">
    <location>
        <begin position="239"/>
        <end position="262"/>
    </location>
</feature>
<evidence type="ECO:0000256" key="6">
    <source>
        <dbReference type="ARBA" id="ARBA00023136"/>
    </source>
</evidence>
<dbReference type="SUPFAM" id="SSF161098">
    <property type="entry name" value="MetI-like"/>
    <property type="match status" value="1"/>
</dbReference>